<dbReference type="Pfam" id="PF22013">
    <property type="entry name" value="PG_1098_Fer"/>
    <property type="match status" value="1"/>
</dbReference>
<dbReference type="InterPro" id="IPR054168">
    <property type="entry name" value="PG_1098_Fer"/>
</dbReference>
<protein>
    <submittedName>
        <fullName evidence="3">SAM-dependent methyltransferase</fullName>
    </submittedName>
</protein>
<dbReference type="GO" id="GO:0032259">
    <property type="term" value="P:methylation"/>
    <property type="evidence" value="ECO:0007669"/>
    <property type="project" value="UniProtKB-KW"/>
</dbReference>
<sequence>MKTLSPETWRFIQEHREDDVRNLALQGKKYPLVDMAEAVIQIAARQIAEKKLPSWGSVEGIYYPGHLSMEQCSSEQTALYKASLVRGDSFADLTAGFGVDCAYISRNFAQADYVERQEGLCELATHNFPLLGLNHIRVNHADGIDFLAKMEPVDCLFLDPARRDKNGGKTVAITDCEPDVCALEPLLVEKGKTVLIKLSPMLDIASALRDLKYIREIHVISLQNECKELLLILRKEAASVKKETSEVQIHCVQLFSHAPSQHFSFSYEQEKRAICPISEQVETYLYEPGAALLKASPFRLLASAYGVKKLHSNSHLYTSSQFVDFPGRCFKVVGISGFGKKELKTFLEGVEKANLTVRNFPSSVADLRKKLKIKEGGEIYLFATTLGDGQKVLVKCRKVGQEEA</sequence>
<dbReference type="RefSeq" id="WP_269878003.1">
    <property type="nucleotide sequence ID" value="NZ_JAPZVM010000006.1"/>
</dbReference>
<comment type="caution">
    <text evidence="3">The sequence shown here is derived from an EMBL/GenBank/DDBJ whole genome shotgun (WGS) entry which is preliminary data.</text>
</comment>
<keyword evidence="3" id="KW-0808">Transferase</keyword>
<feature type="domain" description="THUMP-like" evidence="1">
    <location>
        <begin position="327"/>
        <end position="398"/>
    </location>
</feature>
<evidence type="ECO:0000259" key="2">
    <source>
        <dbReference type="Pfam" id="PF22013"/>
    </source>
</evidence>
<dbReference type="EMBL" id="JAPZVM010000006">
    <property type="protein sequence ID" value="MCZ8372743.1"/>
    <property type="molecule type" value="Genomic_DNA"/>
</dbReference>
<dbReference type="SUPFAM" id="SSF53335">
    <property type="entry name" value="S-adenosyl-L-methionine-dependent methyltransferases"/>
    <property type="match status" value="1"/>
</dbReference>
<evidence type="ECO:0000313" key="3">
    <source>
        <dbReference type="EMBL" id="MCZ8372743.1"/>
    </source>
</evidence>
<dbReference type="Proteomes" id="UP001141933">
    <property type="component" value="Unassembled WGS sequence"/>
</dbReference>
<dbReference type="InterPro" id="IPR041497">
    <property type="entry name" value="Thump-like"/>
</dbReference>
<reference evidence="3" key="1">
    <citation type="submission" date="2022-12" db="EMBL/GenBank/DDBJ databases">
        <title>Phocaeicola acetigenes sp. nov., isolated feces from a healthy human.</title>
        <authorList>
            <person name="Do H."/>
            <person name="Ha Y.B."/>
            <person name="Kim J.-S."/>
            <person name="Suh M.K."/>
            <person name="Kim H.S."/>
            <person name="Lee J.-S."/>
        </authorList>
    </citation>
    <scope>NUCLEOTIDE SEQUENCE</scope>
    <source>
        <strain evidence="3">KGMB11183</strain>
    </source>
</reference>
<dbReference type="Gene3D" id="3.40.50.150">
    <property type="entry name" value="Vaccinia Virus protein VP39"/>
    <property type="match status" value="1"/>
</dbReference>
<gene>
    <name evidence="3" type="ORF">O6P32_08500</name>
</gene>
<dbReference type="InterPro" id="IPR029063">
    <property type="entry name" value="SAM-dependent_MTases_sf"/>
</dbReference>
<dbReference type="Gene3D" id="1.10.10.1110">
    <property type="entry name" value="Methyltransferase PG1098, N-terminal domain"/>
    <property type="match status" value="1"/>
</dbReference>
<name>A0ABT4PI92_9BACT</name>
<dbReference type="GO" id="GO:0008168">
    <property type="term" value="F:methyltransferase activity"/>
    <property type="evidence" value="ECO:0007669"/>
    <property type="project" value="UniProtKB-KW"/>
</dbReference>
<organism evidence="3 4">
    <name type="scientific">Phocaeicola acetigenes</name>
    <dbReference type="NCBI Taxonomy" id="3016083"/>
    <lineage>
        <taxon>Bacteria</taxon>
        <taxon>Pseudomonadati</taxon>
        <taxon>Bacteroidota</taxon>
        <taxon>Bacteroidia</taxon>
        <taxon>Bacteroidales</taxon>
        <taxon>Bacteroidaceae</taxon>
        <taxon>Phocaeicola</taxon>
    </lineage>
</organism>
<keyword evidence="4" id="KW-1185">Reference proteome</keyword>
<accession>A0ABT4PI92</accession>
<proteinExistence type="predicted"/>
<feature type="domain" description="PG-1098 ferredoxin-like" evidence="2">
    <location>
        <begin position="284"/>
        <end position="326"/>
    </location>
</feature>
<evidence type="ECO:0000313" key="4">
    <source>
        <dbReference type="Proteomes" id="UP001141933"/>
    </source>
</evidence>
<keyword evidence="3" id="KW-0489">Methyltransferase</keyword>
<dbReference type="Pfam" id="PF18096">
    <property type="entry name" value="Thump_like"/>
    <property type="match status" value="1"/>
</dbReference>
<evidence type="ECO:0000259" key="1">
    <source>
        <dbReference type="Pfam" id="PF18096"/>
    </source>
</evidence>